<evidence type="ECO:0000259" key="8">
    <source>
        <dbReference type="Pfam" id="PF08281"/>
    </source>
</evidence>
<evidence type="ECO:0000259" key="7">
    <source>
        <dbReference type="Pfam" id="PF04542"/>
    </source>
</evidence>
<evidence type="ECO:0000256" key="3">
    <source>
        <dbReference type="ARBA" id="ARBA00023082"/>
    </source>
</evidence>
<dbReference type="NCBIfam" id="TIGR02937">
    <property type="entry name" value="sigma70-ECF"/>
    <property type="match status" value="1"/>
</dbReference>
<evidence type="ECO:0000256" key="5">
    <source>
        <dbReference type="ARBA" id="ARBA00023163"/>
    </source>
</evidence>
<dbReference type="InterPro" id="IPR000838">
    <property type="entry name" value="RNA_pol_sigma70_ECF_CS"/>
</dbReference>
<keyword evidence="2 6" id="KW-0805">Transcription regulation</keyword>
<evidence type="ECO:0000256" key="4">
    <source>
        <dbReference type="ARBA" id="ARBA00023125"/>
    </source>
</evidence>
<sequence length="173" mass="18829">MRAGILKAIPHLRAFAISLTGDVDRADDLVQEALVRGLGNLDKFQPGTSMQAWLFTILRNQFHTAYRKRRREVEDPDGQYAARLAVAPTQDAYVNLKDLGAALLQIPVEQREAVLLAAGGINYQEAAQICGVAIGTIKSRVNRARHALAERLSIADAEDIGADRIMKAAVPAT</sequence>
<dbReference type="Pfam" id="PF08281">
    <property type="entry name" value="Sigma70_r4_2"/>
    <property type="match status" value="1"/>
</dbReference>
<dbReference type="InterPro" id="IPR039425">
    <property type="entry name" value="RNA_pol_sigma-70-like"/>
</dbReference>
<keyword evidence="3 6" id="KW-0731">Sigma factor</keyword>
<dbReference type="InterPro" id="IPR013249">
    <property type="entry name" value="RNA_pol_sigma70_r4_t2"/>
</dbReference>
<dbReference type="Gene3D" id="1.10.1740.10">
    <property type="match status" value="1"/>
</dbReference>
<keyword evidence="4 6" id="KW-0238">DNA-binding</keyword>
<dbReference type="PANTHER" id="PTHR43133:SF25">
    <property type="entry name" value="RNA POLYMERASE SIGMA FACTOR RFAY-RELATED"/>
    <property type="match status" value="1"/>
</dbReference>
<reference evidence="9" key="1">
    <citation type="submission" date="2016-07" db="EMBL/GenBank/DDBJ databases">
        <title>Microvirga ossetica sp. nov. a new species of rhizobia isolated from root nodules of the legume species Vicia alpestris Steven originated from North Ossetia region in the Caucasus.</title>
        <authorList>
            <person name="Safronova V.I."/>
            <person name="Kuznetsova I.G."/>
            <person name="Sazanova A.L."/>
            <person name="Belimov A."/>
            <person name="Andronov E."/>
            <person name="Osledkin Y.S."/>
            <person name="Onishchuk O.P."/>
            <person name="Kurchak O.N."/>
            <person name="Shaposhnikov A.I."/>
            <person name="Willems A."/>
            <person name="Tikhonovich I.A."/>
        </authorList>
    </citation>
    <scope>NUCLEOTIDE SEQUENCE [LARGE SCALE GENOMIC DNA]</scope>
    <source>
        <strain evidence="9">V5/3M</strain>
    </source>
</reference>
<dbReference type="Pfam" id="PF04542">
    <property type="entry name" value="Sigma70_r2"/>
    <property type="match status" value="1"/>
</dbReference>
<evidence type="ECO:0000256" key="1">
    <source>
        <dbReference type="ARBA" id="ARBA00010641"/>
    </source>
</evidence>
<evidence type="ECO:0000256" key="2">
    <source>
        <dbReference type="ARBA" id="ARBA00023015"/>
    </source>
</evidence>
<protein>
    <recommendedName>
        <fullName evidence="6">RNA polymerase sigma factor</fullName>
    </recommendedName>
</protein>
<feature type="domain" description="RNA polymerase sigma factor 70 region 4 type 2" evidence="8">
    <location>
        <begin position="98"/>
        <end position="147"/>
    </location>
</feature>
<dbReference type="PANTHER" id="PTHR43133">
    <property type="entry name" value="RNA POLYMERASE ECF-TYPE SIGMA FACTO"/>
    <property type="match status" value="1"/>
</dbReference>
<organism evidence="9">
    <name type="scientific">Microvirga ossetica</name>
    <dbReference type="NCBI Taxonomy" id="1882682"/>
    <lineage>
        <taxon>Bacteria</taxon>
        <taxon>Pseudomonadati</taxon>
        <taxon>Pseudomonadota</taxon>
        <taxon>Alphaproteobacteria</taxon>
        <taxon>Hyphomicrobiales</taxon>
        <taxon>Methylobacteriaceae</taxon>
        <taxon>Microvirga</taxon>
    </lineage>
</organism>
<dbReference type="EMBL" id="CP016616">
    <property type="protein sequence ID" value="ANY81572.1"/>
    <property type="molecule type" value="Genomic_DNA"/>
</dbReference>
<dbReference type="GO" id="GO:0006352">
    <property type="term" value="P:DNA-templated transcription initiation"/>
    <property type="evidence" value="ECO:0007669"/>
    <property type="project" value="InterPro"/>
</dbReference>
<feature type="domain" description="RNA polymerase sigma-70 region 2" evidence="7">
    <location>
        <begin position="10"/>
        <end position="71"/>
    </location>
</feature>
<dbReference type="Gene3D" id="1.10.10.10">
    <property type="entry name" value="Winged helix-like DNA-binding domain superfamily/Winged helix DNA-binding domain"/>
    <property type="match status" value="1"/>
</dbReference>
<dbReference type="GO" id="GO:0003677">
    <property type="term" value="F:DNA binding"/>
    <property type="evidence" value="ECO:0007669"/>
    <property type="project" value="UniProtKB-KW"/>
</dbReference>
<dbReference type="InterPro" id="IPR036388">
    <property type="entry name" value="WH-like_DNA-bd_sf"/>
</dbReference>
<keyword evidence="5 6" id="KW-0804">Transcription</keyword>
<comment type="similarity">
    <text evidence="1 6">Belongs to the sigma-70 factor family. ECF subfamily.</text>
</comment>
<dbReference type="OrthoDB" id="9803470at2"/>
<dbReference type="SUPFAM" id="SSF88946">
    <property type="entry name" value="Sigma2 domain of RNA polymerase sigma factors"/>
    <property type="match status" value="1"/>
</dbReference>
<dbReference type="AlphaFoldDB" id="A0A1B2EP25"/>
<evidence type="ECO:0000256" key="6">
    <source>
        <dbReference type="RuleBase" id="RU000716"/>
    </source>
</evidence>
<accession>A0A1B2EP25</accession>
<dbReference type="PROSITE" id="PS01063">
    <property type="entry name" value="SIGMA70_ECF"/>
    <property type="match status" value="1"/>
</dbReference>
<dbReference type="InterPro" id="IPR007627">
    <property type="entry name" value="RNA_pol_sigma70_r2"/>
</dbReference>
<gene>
    <name evidence="9" type="ORF">BB934_03835</name>
</gene>
<proteinExistence type="inferred from homology"/>
<dbReference type="GO" id="GO:0016987">
    <property type="term" value="F:sigma factor activity"/>
    <property type="evidence" value="ECO:0007669"/>
    <property type="project" value="UniProtKB-KW"/>
</dbReference>
<dbReference type="InterPro" id="IPR014284">
    <property type="entry name" value="RNA_pol_sigma-70_dom"/>
</dbReference>
<dbReference type="InterPro" id="IPR013324">
    <property type="entry name" value="RNA_pol_sigma_r3/r4-like"/>
</dbReference>
<dbReference type="SUPFAM" id="SSF88659">
    <property type="entry name" value="Sigma3 and sigma4 domains of RNA polymerase sigma factors"/>
    <property type="match status" value="1"/>
</dbReference>
<dbReference type="InterPro" id="IPR013325">
    <property type="entry name" value="RNA_pol_sigma_r2"/>
</dbReference>
<evidence type="ECO:0000313" key="9">
    <source>
        <dbReference type="EMBL" id="ANY81572.1"/>
    </source>
</evidence>
<name>A0A1B2EP25_9HYPH</name>
<dbReference type="KEGG" id="moc:BB934_03835"/>